<keyword evidence="4 6" id="KW-1133">Transmembrane helix</keyword>
<evidence type="ECO:0000256" key="3">
    <source>
        <dbReference type="ARBA" id="ARBA00022692"/>
    </source>
</evidence>
<dbReference type="Pfam" id="PF06541">
    <property type="entry name" value="ABC_trans_CmpB"/>
    <property type="match status" value="1"/>
</dbReference>
<evidence type="ECO:0000256" key="6">
    <source>
        <dbReference type="SAM" id="Phobius"/>
    </source>
</evidence>
<dbReference type="InterPro" id="IPR010540">
    <property type="entry name" value="CmpB_TMEM229"/>
</dbReference>
<dbReference type="GO" id="GO:0016020">
    <property type="term" value="C:membrane"/>
    <property type="evidence" value="ECO:0007669"/>
    <property type="project" value="UniProtKB-SubCell"/>
</dbReference>
<accession>F1L694</accession>
<comment type="similarity">
    <text evidence="2">Belongs to the TMEM229 family.</text>
</comment>
<evidence type="ECO:0000313" key="7">
    <source>
        <dbReference type="EMBL" id="ADY45648.1"/>
    </source>
</evidence>
<dbReference type="PANTHER" id="PTHR31746">
    <property type="entry name" value="TRANSMEMBRANE PROTEIN 229 FAMILY MEMBER"/>
    <property type="match status" value="1"/>
</dbReference>
<keyword evidence="5 6" id="KW-0472">Membrane</keyword>
<evidence type="ECO:0000256" key="4">
    <source>
        <dbReference type="ARBA" id="ARBA00022989"/>
    </source>
</evidence>
<dbReference type="PANTHER" id="PTHR31746:SF3">
    <property type="entry name" value="TRANSMEMBRANE PROTEIN 229B"/>
    <property type="match status" value="1"/>
</dbReference>
<organism evidence="7">
    <name type="scientific">Ascaris suum</name>
    <name type="common">Pig roundworm</name>
    <name type="synonym">Ascaris lumbricoides</name>
    <dbReference type="NCBI Taxonomy" id="6253"/>
    <lineage>
        <taxon>Eukaryota</taxon>
        <taxon>Metazoa</taxon>
        <taxon>Ecdysozoa</taxon>
        <taxon>Nematoda</taxon>
        <taxon>Chromadorea</taxon>
        <taxon>Rhabditida</taxon>
        <taxon>Spirurina</taxon>
        <taxon>Ascaridomorpha</taxon>
        <taxon>Ascaridoidea</taxon>
        <taxon>Ascarididae</taxon>
        <taxon>Ascaris</taxon>
    </lineage>
</organism>
<sequence>MNCLRRRERFLLYGICGFAVEVFFTAIWEAIENGNRKMHGLTSAYAFLIYGLSALVQESLYLLLKDHMSLWLRGFIYLSWSLSWEFTTGVILKQFDACPWDYAAYFRGHFMGVITAEYIPLWYLACILGERFIIKNVLHLSWLYPTAEKQLK</sequence>
<dbReference type="EMBL" id="JI172230">
    <property type="protein sequence ID" value="ADY45648.1"/>
    <property type="molecule type" value="mRNA"/>
</dbReference>
<comment type="subcellular location">
    <subcellularLocation>
        <location evidence="1">Membrane</location>
        <topology evidence="1">Multi-pass membrane protein</topology>
    </subcellularLocation>
</comment>
<evidence type="ECO:0000256" key="1">
    <source>
        <dbReference type="ARBA" id="ARBA00004141"/>
    </source>
</evidence>
<feature type="transmembrane region" description="Helical" evidence="6">
    <location>
        <begin position="70"/>
        <end position="92"/>
    </location>
</feature>
<evidence type="ECO:0000256" key="2">
    <source>
        <dbReference type="ARBA" id="ARBA00006371"/>
    </source>
</evidence>
<dbReference type="AlphaFoldDB" id="F1L694"/>
<feature type="transmembrane region" description="Helical" evidence="6">
    <location>
        <begin position="104"/>
        <end position="125"/>
    </location>
</feature>
<evidence type="ECO:0000256" key="5">
    <source>
        <dbReference type="ARBA" id="ARBA00023136"/>
    </source>
</evidence>
<keyword evidence="3 6" id="KW-0812">Transmembrane</keyword>
<protein>
    <submittedName>
        <fullName evidence="7">Transmembrane protein 229B</fullName>
    </submittedName>
</protein>
<feature type="transmembrane region" description="Helical" evidence="6">
    <location>
        <begin position="43"/>
        <end position="63"/>
    </location>
</feature>
<name>F1L694_ASCSU</name>
<feature type="transmembrane region" description="Helical" evidence="6">
    <location>
        <begin position="12"/>
        <end position="31"/>
    </location>
</feature>
<reference evidence="7" key="1">
    <citation type="journal article" date="2011" name="Genome Res.">
        <title>Deep small RNA sequencing from the nematode Ascaris reveals conservation, functional diversification, and novel developmental profiles.</title>
        <authorList>
            <person name="Wang J."/>
            <person name="Czech B."/>
            <person name="Crunk A."/>
            <person name="Wallace A."/>
            <person name="Mitreva M."/>
            <person name="Hannon G.J."/>
            <person name="Davis R.E."/>
        </authorList>
    </citation>
    <scope>NUCLEOTIDE SEQUENCE</scope>
</reference>
<proteinExistence type="evidence at transcript level"/>